<feature type="region of interest" description="Disordered" evidence="1">
    <location>
        <begin position="469"/>
        <end position="514"/>
    </location>
</feature>
<organism evidence="2 3">
    <name type="scientific">Armillaria borealis</name>
    <dbReference type="NCBI Taxonomy" id="47425"/>
    <lineage>
        <taxon>Eukaryota</taxon>
        <taxon>Fungi</taxon>
        <taxon>Dikarya</taxon>
        <taxon>Basidiomycota</taxon>
        <taxon>Agaricomycotina</taxon>
        <taxon>Agaricomycetes</taxon>
        <taxon>Agaricomycetidae</taxon>
        <taxon>Agaricales</taxon>
        <taxon>Marasmiineae</taxon>
        <taxon>Physalacriaceae</taxon>
        <taxon>Armillaria</taxon>
    </lineage>
</organism>
<evidence type="ECO:0000313" key="2">
    <source>
        <dbReference type="EMBL" id="KAK0448007.1"/>
    </source>
</evidence>
<name>A0AA39MVC0_9AGAR</name>
<evidence type="ECO:0000313" key="3">
    <source>
        <dbReference type="Proteomes" id="UP001175226"/>
    </source>
</evidence>
<sequence>MSPITPSTRVKRRPASDKSGADALEHLFTRRPTFTKLPGFKGSRDTRGPAHYDMHLHPRLILKDIVSFPDMLDQLSGVVDSKIQEFISKSAAKSLPRISVTSALRKDSVSEVVDNPDSESWVIGHEVELQRAYPRLEQYPTLVASTLVAGLKQWSSIFRYDDKPRVSTTCAVADGYLSLNKSAINTANTPVTLRDKLQLVIEQDLSDFLLWEFKSMNAGRRGVMLAISHITGSEFSWVSCPRSKSCFSQSCHKKENRFRFAVTGFKTGVDGVILEDSSNDDNKGKGNVGLDFVFDKSRIDCSLVPSVPDTRRWKFKVSKSPKKRIRQESDTGNRDSNDDGGERHTGDDEEDEEDEEGSDVQAGTADDALPFTRGDYLTALKVIQQIWAEAVNIDATFIVLNCGSLEYIGIRDRKLQRLYLSPLLDLGNPNPDTPGYFKIHTGLNIIALLDAIKRAEKLKAMRQPPELHTFNYDGGEPYKDKVPKTPKKARTSKSTRTPGTVVNATTPANSDEGNVNLNSQELRFSPAVRTIPVYANDQVIDGSTLVHQEMQLFRRLREALSLKITWKQDIHGLGTAGSMRMTRSSLPPWVDPWTEEMEVLVMDQCPKSALTYSCYIDDGETVVRGIIVKFAKFEDGRVCLRNEYDMYTKFPSIRGIIEHLGIVEQFGLYQHMSDRKMALVLLDGGDPITIKFGPGRIPAGICLQVREAVGKMHSAMVTHGSLTPENVLITKDLENEKGGWKIHLISWKNGKDYRKSTAVQEAYNDDMLRTLETRPGASQGHGHVFKEGCKEKEAEGV</sequence>
<feature type="compositionally biased region" description="Basic residues" evidence="1">
    <location>
        <begin position="484"/>
        <end position="493"/>
    </location>
</feature>
<protein>
    <submittedName>
        <fullName evidence="2">Uncharacterized protein</fullName>
    </submittedName>
</protein>
<dbReference type="Proteomes" id="UP001175226">
    <property type="component" value="Unassembled WGS sequence"/>
</dbReference>
<dbReference type="EMBL" id="JAUEPT010000010">
    <property type="protein sequence ID" value="KAK0448007.1"/>
    <property type="molecule type" value="Genomic_DNA"/>
</dbReference>
<feature type="region of interest" description="Disordered" evidence="1">
    <location>
        <begin position="1"/>
        <end position="22"/>
    </location>
</feature>
<feature type="region of interest" description="Disordered" evidence="1">
    <location>
        <begin position="318"/>
        <end position="367"/>
    </location>
</feature>
<proteinExistence type="predicted"/>
<dbReference type="InterPro" id="IPR011009">
    <property type="entry name" value="Kinase-like_dom_sf"/>
</dbReference>
<keyword evidence="3" id="KW-1185">Reference proteome</keyword>
<accession>A0AA39MVC0</accession>
<feature type="compositionally biased region" description="Basic and acidic residues" evidence="1">
    <location>
        <begin position="326"/>
        <end position="346"/>
    </location>
</feature>
<dbReference type="AlphaFoldDB" id="A0AA39MVC0"/>
<feature type="compositionally biased region" description="Polar residues" evidence="1">
    <location>
        <begin position="494"/>
        <end position="514"/>
    </location>
</feature>
<gene>
    <name evidence="2" type="ORF">EV421DRAFT_1900672</name>
</gene>
<reference evidence="2" key="1">
    <citation type="submission" date="2023-06" db="EMBL/GenBank/DDBJ databases">
        <authorList>
            <consortium name="Lawrence Berkeley National Laboratory"/>
            <person name="Ahrendt S."/>
            <person name="Sahu N."/>
            <person name="Indic B."/>
            <person name="Wong-Bajracharya J."/>
            <person name="Merenyi Z."/>
            <person name="Ke H.-M."/>
            <person name="Monk M."/>
            <person name="Kocsube S."/>
            <person name="Drula E."/>
            <person name="Lipzen A."/>
            <person name="Balint B."/>
            <person name="Henrissat B."/>
            <person name="Andreopoulos B."/>
            <person name="Martin F.M."/>
            <person name="Harder C.B."/>
            <person name="Rigling D."/>
            <person name="Ford K.L."/>
            <person name="Foster G.D."/>
            <person name="Pangilinan J."/>
            <person name="Papanicolaou A."/>
            <person name="Barry K."/>
            <person name="LaButti K."/>
            <person name="Viragh M."/>
            <person name="Koriabine M."/>
            <person name="Yan M."/>
            <person name="Riley R."/>
            <person name="Champramary S."/>
            <person name="Plett K.L."/>
            <person name="Tsai I.J."/>
            <person name="Slot J."/>
            <person name="Sipos G."/>
            <person name="Plett J."/>
            <person name="Nagy L.G."/>
            <person name="Grigoriev I.V."/>
        </authorList>
    </citation>
    <scope>NUCLEOTIDE SEQUENCE</scope>
    <source>
        <strain evidence="2">FPL87.14</strain>
    </source>
</reference>
<comment type="caution">
    <text evidence="2">The sequence shown here is derived from an EMBL/GenBank/DDBJ whole genome shotgun (WGS) entry which is preliminary data.</text>
</comment>
<evidence type="ECO:0000256" key="1">
    <source>
        <dbReference type="SAM" id="MobiDB-lite"/>
    </source>
</evidence>
<feature type="compositionally biased region" description="Basic and acidic residues" evidence="1">
    <location>
        <begin position="784"/>
        <end position="797"/>
    </location>
</feature>
<dbReference type="SUPFAM" id="SSF56112">
    <property type="entry name" value="Protein kinase-like (PK-like)"/>
    <property type="match status" value="1"/>
</dbReference>
<feature type="compositionally biased region" description="Acidic residues" evidence="1">
    <location>
        <begin position="347"/>
        <end position="358"/>
    </location>
</feature>
<feature type="region of interest" description="Disordered" evidence="1">
    <location>
        <begin position="774"/>
        <end position="797"/>
    </location>
</feature>